<name>A0A0A8XZJ7_ARUDO</name>
<evidence type="ECO:0000313" key="1">
    <source>
        <dbReference type="EMBL" id="JAD19306.1"/>
    </source>
</evidence>
<dbReference type="EMBL" id="GBRH01278589">
    <property type="protein sequence ID" value="JAD19306.1"/>
    <property type="molecule type" value="Transcribed_RNA"/>
</dbReference>
<accession>A0A0A8XZJ7</accession>
<protein>
    <submittedName>
        <fullName evidence="1">Uncharacterized protein</fullName>
    </submittedName>
</protein>
<organism evidence="1">
    <name type="scientific">Arundo donax</name>
    <name type="common">Giant reed</name>
    <name type="synonym">Donax arundinaceus</name>
    <dbReference type="NCBI Taxonomy" id="35708"/>
    <lineage>
        <taxon>Eukaryota</taxon>
        <taxon>Viridiplantae</taxon>
        <taxon>Streptophyta</taxon>
        <taxon>Embryophyta</taxon>
        <taxon>Tracheophyta</taxon>
        <taxon>Spermatophyta</taxon>
        <taxon>Magnoliopsida</taxon>
        <taxon>Liliopsida</taxon>
        <taxon>Poales</taxon>
        <taxon>Poaceae</taxon>
        <taxon>PACMAD clade</taxon>
        <taxon>Arundinoideae</taxon>
        <taxon>Arundineae</taxon>
        <taxon>Arundo</taxon>
    </lineage>
</organism>
<sequence length="76" mass="8471">MFLLADNTRGELCLDARFPSRSLVETIAHDVRTNSLDKKTKSYPSCPVCTCPCFCWTALIRFAAYALSNAPLRNAN</sequence>
<reference evidence="1" key="1">
    <citation type="submission" date="2014-09" db="EMBL/GenBank/DDBJ databases">
        <authorList>
            <person name="Magalhaes I.L.F."/>
            <person name="Oliveira U."/>
            <person name="Santos F.R."/>
            <person name="Vidigal T.H.D.A."/>
            <person name="Brescovit A.D."/>
            <person name="Santos A.J."/>
        </authorList>
    </citation>
    <scope>NUCLEOTIDE SEQUENCE</scope>
    <source>
        <tissue evidence="1">Shoot tissue taken approximately 20 cm above the soil surface</tissue>
    </source>
</reference>
<dbReference type="AlphaFoldDB" id="A0A0A8XZJ7"/>
<reference evidence="1" key="2">
    <citation type="journal article" date="2015" name="Data Brief">
        <title>Shoot transcriptome of the giant reed, Arundo donax.</title>
        <authorList>
            <person name="Barrero R.A."/>
            <person name="Guerrero F.D."/>
            <person name="Moolhuijzen P."/>
            <person name="Goolsby J.A."/>
            <person name="Tidwell J."/>
            <person name="Bellgard S.E."/>
            <person name="Bellgard M.I."/>
        </authorList>
    </citation>
    <scope>NUCLEOTIDE SEQUENCE</scope>
    <source>
        <tissue evidence="1">Shoot tissue taken approximately 20 cm above the soil surface</tissue>
    </source>
</reference>
<proteinExistence type="predicted"/>